<dbReference type="GO" id="GO:0005829">
    <property type="term" value="C:cytosol"/>
    <property type="evidence" value="ECO:0007669"/>
    <property type="project" value="TreeGrafter"/>
</dbReference>
<dbReference type="RefSeq" id="WP_169121370.1">
    <property type="nucleotide sequence ID" value="NZ_BSDO01000004.1"/>
</dbReference>
<feature type="binding site" evidence="6">
    <location>
        <position position="92"/>
    </location>
    <ligand>
        <name>substrate</name>
    </ligand>
</feature>
<keyword evidence="5 6" id="KW-0378">Hydrolase</keyword>
<dbReference type="PANTHER" id="PTHR43330:SF27">
    <property type="entry name" value="METHIONINE AMINOPEPTIDASE"/>
    <property type="match status" value="1"/>
</dbReference>
<dbReference type="CDD" id="cd01086">
    <property type="entry name" value="MetAP1"/>
    <property type="match status" value="1"/>
</dbReference>
<dbReference type="EMBL" id="BSDO01000004">
    <property type="protein sequence ID" value="GLI23184.1"/>
    <property type="molecule type" value="Genomic_DNA"/>
</dbReference>
<feature type="binding site" evidence="6">
    <location>
        <position position="120"/>
    </location>
    <ligand>
        <name>a divalent metal cation</name>
        <dbReference type="ChEBI" id="CHEBI:60240"/>
        <label>2</label>
        <note>catalytic</note>
    </ligand>
</feature>
<evidence type="ECO:0000256" key="7">
    <source>
        <dbReference type="RuleBase" id="RU003653"/>
    </source>
</evidence>
<organism evidence="9 11">
    <name type="scientific">Xanthobacter flavus</name>
    <dbReference type="NCBI Taxonomy" id="281"/>
    <lineage>
        <taxon>Bacteria</taxon>
        <taxon>Pseudomonadati</taxon>
        <taxon>Pseudomonadota</taxon>
        <taxon>Alphaproteobacteria</taxon>
        <taxon>Hyphomicrobiales</taxon>
        <taxon>Xanthobacteraceae</taxon>
        <taxon>Xanthobacter</taxon>
    </lineage>
</organism>
<evidence type="ECO:0000313" key="9">
    <source>
        <dbReference type="EMBL" id="GLI23184.1"/>
    </source>
</evidence>
<dbReference type="InterPro" id="IPR036005">
    <property type="entry name" value="Creatinase/aminopeptidase-like"/>
</dbReference>
<feature type="domain" description="Peptidase M24" evidence="8">
    <location>
        <begin position="26"/>
        <end position="254"/>
    </location>
</feature>
<evidence type="ECO:0000313" key="10">
    <source>
        <dbReference type="EMBL" id="MDR6334794.1"/>
    </source>
</evidence>
<comment type="caution">
    <text evidence="9">The sequence shown here is derived from an EMBL/GenBank/DDBJ whole genome shotgun (WGS) entry which is preliminary data.</text>
</comment>
<feature type="binding site" evidence="6">
    <location>
        <position position="247"/>
    </location>
    <ligand>
        <name>a divalent metal cation</name>
        <dbReference type="ChEBI" id="CHEBI:60240"/>
        <label>2</label>
        <note>catalytic</note>
    </ligand>
</feature>
<sequence>MNYVEAANAPLRKTGHIKLYGPEGFEGMRRAGALTAKALDAVAEMIGPGVTTTAIDELIFDFAMDHGAYPATLMYRGYRYSVCTSVNHVVCHGMPNARPLRDGDIVNVDVTLVVDGWYGDSSRMFPVGAIPRRAERLLDVTYESMMRGIRAIRPGAHVGDIGAAIQEFVEPQHMSVVRDFCGHGVGQVFHDEPNIVHVGRRGEGPKLVPGMIFTVEPMINLGRPHVKVLSDGWTAVTRDRSLSAQFEHAVGVTETGVEIFTLSPKGYHKPPYITA</sequence>
<evidence type="ECO:0000256" key="1">
    <source>
        <dbReference type="ARBA" id="ARBA00002521"/>
    </source>
</evidence>
<reference evidence="9" key="1">
    <citation type="submission" date="2022-12" db="EMBL/GenBank/DDBJ databases">
        <title>Reference genome sequencing for broad-spectrum identification of bacterial and archaeal isolates by mass spectrometry.</title>
        <authorList>
            <person name="Sekiguchi Y."/>
            <person name="Tourlousse D.M."/>
        </authorList>
    </citation>
    <scope>NUCLEOTIDE SEQUENCE</scope>
    <source>
        <strain evidence="9">301</strain>
    </source>
</reference>
<dbReference type="AlphaFoldDB" id="A0A9W6CPU6"/>
<dbReference type="GO" id="GO:0046872">
    <property type="term" value="F:metal ion binding"/>
    <property type="evidence" value="ECO:0007669"/>
    <property type="project" value="UniProtKB-UniRule"/>
</dbReference>
<feature type="binding site" evidence="6">
    <location>
        <position position="109"/>
    </location>
    <ligand>
        <name>a divalent metal cation</name>
        <dbReference type="ChEBI" id="CHEBI:60240"/>
        <label>1</label>
    </ligand>
</feature>
<keyword evidence="3 6" id="KW-0645">Protease</keyword>
<accession>A0A9W6CPU6</accession>
<dbReference type="Proteomes" id="UP001245370">
    <property type="component" value="Unassembled WGS sequence"/>
</dbReference>
<dbReference type="GO" id="GO:0004239">
    <property type="term" value="F:initiator methionyl aminopeptidase activity"/>
    <property type="evidence" value="ECO:0007669"/>
    <property type="project" value="UniProtKB-UniRule"/>
</dbReference>
<dbReference type="GeneID" id="95763645"/>
<dbReference type="PRINTS" id="PR00599">
    <property type="entry name" value="MAPEPTIDASE"/>
</dbReference>
<dbReference type="Proteomes" id="UP001144397">
    <property type="component" value="Unassembled WGS sequence"/>
</dbReference>
<evidence type="ECO:0000259" key="8">
    <source>
        <dbReference type="Pfam" id="PF00557"/>
    </source>
</evidence>
<keyword evidence="12" id="KW-1185">Reference proteome</keyword>
<feature type="binding site" evidence="6">
    <location>
        <position position="190"/>
    </location>
    <ligand>
        <name>substrate</name>
    </ligand>
</feature>
<dbReference type="NCBIfam" id="TIGR00500">
    <property type="entry name" value="met_pdase_I"/>
    <property type="match status" value="1"/>
</dbReference>
<dbReference type="InterPro" id="IPR002467">
    <property type="entry name" value="Pept_M24A_MAP1"/>
</dbReference>
<dbReference type="SUPFAM" id="SSF55920">
    <property type="entry name" value="Creatinase/aminopeptidase"/>
    <property type="match status" value="1"/>
</dbReference>
<gene>
    <name evidence="6 9" type="primary">map</name>
    <name evidence="10" type="ORF">GGQ86_003276</name>
    <name evidence="9" type="ORF">XFLAVUS301_28580</name>
</gene>
<comment type="subunit">
    <text evidence="6">Monomer.</text>
</comment>
<dbReference type="PROSITE" id="PS00680">
    <property type="entry name" value="MAP_1"/>
    <property type="match status" value="1"/>
</dbReference>
<dbReference type="EC" id="3.4.11.18" evidence="6 7"/>
<evidence type="ECO:0000313" key="12">
    <source>
        <dbReference type="Proteomes" id="UP001245370"/>
    </source>
</evidence>
<feature type="binding site" evidence="6">
    <location>
        <position position="247"/>
    </location>
    <ligand>
        <name>a divalent metal cation</name>
        <dbReference type="ChEBI" id="CHEBI:60240"/>
        <label>1</label>
    </ligand>
</feature>
<dbReference type="InterPro" id="IPR001714">
    <property type="entry name" value="Pept_M24_MAP"/>
</dbReference>
<dbReference type="Pfam" id="PF00557">
    <property type="entry name" value="Peptidase_M24"/>
    <property type="match status" value="1"/>
</dbReference>
<name>A0A9W6CPU6_XANFL</name>
<feature type="binding site" evidence="6">
    <location>
        <position position="216"/>
    </location>
    <ligand>
        <name>a divalent metal cation</name>
        <dbReference type="ChEBI" id="CHEBI:60240"/>
        <label>2</label>
        <note>catalytic</note>
    </ligand>
</feature>
<dbReference type="GO" id="GO:0006508">
    <property type="term" value="P:proteolysis"/>
    <property type="evidence" value="ECO:0007669"/>
    <property type="project" value="UniProtKB-KW"/>
</dbReference>
<proteinExistence type="inferred from homology"/>
<evidence type="ECO:0000256" key="5">
    <source>
        <dbReference type="ARBA" id="ARBA00022801"/>
    </source>
</evidence>
<feature type="binding site" evidence="6">
    <location>
        <position position="120"/>
    </location>
    <ligand>
        <name>a divalent metal cation</name>
        <dbReference type="ChEBI" id="CHEBI:60240"/>
        <label>1</label>
    </ligand>
</feature>
<comment type="function">
    <text evidence="1 6">Removes the N-terminal methionine from nascent proteins. The N-terminal methionine is often cleaved when the second residue in the primary sequence is small and uncharged (Met-Ala-, Cys, Gly, Pro, Ser, Thr, or Val). Requires deformylation of the N(alpha)-formylated initiator methionine before it can be hydrolyzed.</text>
</comment>
<evidence type="ECO:0000313" key="11">
    <source>
        <dbReference type="Proteomes" id="UP001144397"/>
    </source>
</evidence>
<protein>
    <recommendedName>
        <fullName evidence="6 7">Methionine aminopeptidase</fullName>
        <shortName evidence="6">MAP</shortName>
        <shortName evidence="6">MetAP</shortName>
        <ecNumber evidence="6 7">3.4.11.18</ecNumber>
    </recommendedName>
    <alternativeName>
        <fullName evidence="6">Peptidase M</fullName>
    </alternativeName>
</protein>
<comment type="cofactor">
    <cofactor evidence="6">
        <name>Co(2+)</name>
        <dbReference type="ChEBI" id="CHEBI:48828"/>
    </cofactor>
    <cofactor evidence="6">
        <name>Zn(2+)</name>
        <dbReference type="ChEBI" id="CHEBI:29105"/>
    </cofactor>
    <cofactor evidence="6">
        <name>Mn(2+)</name>
        <dbReference type="ChEBI" id="CHEBI:29035"/>
    </cofactor>
    <cofactor evidence="6">
        <name>Fe(2+)</name>
        <dbReference type="ChEBI" id="CHEBI:29033"/>
    </cofactor>
    <text evidence="6">Binds 2 divalent metal cations per subunit. Has a high-affinity and a low affinity metal-binding site. The true nature of the physiological cofactor is under debate. The enzyme is active with cobalt, zinc, manganese or divalent iron ions. Most likely, methionine aminopeptidases function as mononuclear Fe(2+)-metalloproteases under physiological conditions, and the catalytically relevant metal-binding site has been assigned to the histidine-containing high-affinity site.</text>
</comment>
<evidence type="ECO:0000256" key="2">
    <source>
        <dbReference type="ARBA" id="ARBA00022438"/>
    </source>
</evidence>
<feature type="binding site" evidence="6">
    <location>
        <position position="183"/>
    </location>
    <ligand>
        <name>a divalent metal cation</name>
        <dbReference type="ChEBI" id="CHEBI:60240"/>
        <label>2</label>
        <note>catalytic</note>
    </ligand>
</feature>
<dbReference type="GO" id="GO:0070006">
    <property type="term" value="F:metalloaminopeptidase activity"/>
    <property type="evidence" value="ECO:0007669"/>
    <property type="project" value="UniProtKB-UniRule"/>
</dbReference>
<evidence type="ECO:0000256" key="4">
    <source>
        <dbReference type="ARBA" id="ARBA00022723"/>
    </source>
</evidence>
<dbReference type="InterPro" id="IPR000994">
    <property type="entry name" value="Pept_M24"/>
</dbReference>
<keyword evidence="2 6" id="KW-0031">Aminopeptidase</keyword>
<dbReference type="EMBL" id="JAVDPY010000005">
    <property type="protein sequence ID" value="MDR6334794.1"/>
    <property type="molecule type" value="Genomic_DNA"/>
</dbReference>
<dbReference type="PANTHER" id="PTHR43330">
    <property type="entry name" value="METHIONINE AMINOPEPTIDASE"/>
    <property type="match status" value="1"/>
</dbReference>
<dbReference type="HAMAP" id="MF_01974">
    <property type="entry name" value="MetAP_1"/>
    <property type="match status" value="1"/>
</dbReference>
<evidence type="ECO:0000256" key="3">
    <source>
        <dbReference type="ARBA" id="ARBA00022670"/>
    </source>
</evidence>
<reference evidence="10 12" key="2">
    <citation type="submission" date="2023-07" db="EMBL/GenBank/DDBJ databases">
        <title>Genomic Encyclopedia of Type Strains, Phase IV (KMG-IV): sequencing the most valuable type-strain genomes for metagenomic binning, comparative biology and taxonomic classification.</title>
        <authorList>
            <person name="Goeker M."/>
        </authorList>
    </citation>
    <scope>NUCLEOTIDE SEQUENCE [LARGE SCALE GENOMIC DNA]</scope>
    <source>
        <strain evidence="10 12">DSM 338</strain>
    </source>
</reference>
<comment type="catalytic activity">
    <reaction evidence="6 7">
        <text>Release of N-terminal amino acids, preferentially methionine, from peptides and arylamides.</text>
        <dbReference type="EC" id="3.4.11.18"/>
    </reaction>
</comment>
<dbReference type="Gene3D" id="3.90.230.10">
    <property type="entry name" value="Creatinase/methionine aminopeptidase superfamily"/>
    <property type="match status" value="1"/>
</dbReference>
<evidence type="ECO:0000256" key="6">
    <source>
        <dbReference type="HAMAP-Rule" id="MF_01974"/>
    </source>
</evidence>
<keyword evidence="4 6" id="KW-0479">Metal-binding</keyword>
<comment type="similarity">
    <text evidence="6">Belongs to the peptidase M24A family. Methionine aminopeptidase type 1 subfamily.</text>
</comment>